<name>A0A6A4NPH5_LUPAL</name>
<dbReference type="InterPro" id="IPR003676">
    <property type="entry name" value="SAUR_fam"/>
</dbReference>
<sequence>MSMDPKKSNKIIEIVRLQLFHEKWRKQVNSSKTNTTTGNNISSKSIKFMNRTLSLSENKGEESNNIVVPKGYLSVFVGENMKSFIIPTEYLNHQAF</sequence>
<dbReference type="GO" id="GO:0009733">
    <property type="term" value="P:response to auxin"/>
    <property type="evidence" value="ECO:0007669"/>
    <property type="project" value="InterPro"/>
</dbReference>
<keyword evidence="3" id="KW-1185">Reference proteome</keyword>
<dbReference type="EMBL" id="WOCE01000020">
    <property type="protein sequence ID" value="KAE9591120.1"/>
    <property type="molecule type" value="Genomic_DNA"/>
</dbReference>
<gene>
    <name evidence="2" type="ORF">Lalb_Chr20g0114791</name>
</gene>
<comment type="caution">
    <text evidence="2">The sequence shown here is derived from an EMBL/GenBank/DDBJ whole genome shotgun (WGS) entry which is preliminary data.</text>
</comment>
<dbReference type="AlphaFoldDB" id="A0A6A4NPH5"/>
<evidence type="ECO:0000256" key="1">
    <source>
        <dbReference type="ARBA" id="ARBA00006974"/>
    </source>
</evidence>
<evidence type="ECO:0000313" key="2">
    <source>
        <dbReference type="EMBL" id="KAE9591120.1"/>
    </source>
</evidence>
<protein>
    <submittedName>
        <fullName evidence="2">Putative small auxin-up RNA</fullName>
    </submittedName>
</protein>
<dbReference type="Proteomes" id="UP000447434">
    <property type="component" value="Chromosome 20"/>
</dbReference>
<proteinExistence type="inferred from homology"/>
<reference evidence="3" key="1">
    <citation type="journal article" date="2020" name="Nat. Commun.">
        <title>Genome sequence of the cluster root forming white lupin.</title>
        <authorList>
            <person name="Hufnagel B."/>
            <person name="Marques A."/>
            <person name="Soriano A."/>
            <person name="Marques L."/>
            <person name="Divol F."/>
            <person name="Doumas P."/>
            <person name="Sallet E."/>
            <person name="Mancinotti D."/>
            <person name="Carrere S."/>
            <person name="Marande W."/>
            <person name="Arribat S."/>
            <person name="Keller J."/>
            <person name="Huneau C."/>
            <person name="Blein T."/>
            <person name="Aime D."/>
            <person name="Laguerre M."/>
            <person name="Taylor J."/>
            <person name="Schubert V."/>
            <person name="Nelson M."/>
            <person name="Geu-Flores F."/>
            <person name="Crespi M."/>
            <person name="Gallardo-Guerrero K."/>
            <person name="Delaux P.-M."/>
            <person name="Salse J."/>
            <person name="Berges H."/>
            <person name="Guyot R."/>
            <person name="Gouzy J."/>
            <person name="Peret B."/>
        </authorList>
    </citation>
    <scope>NUCLEOTIDE SEQUENCE [LARGE SCALE GENOMIC DNA]</scope>
    <source>
        <strain evidence="3">cv. Amiga</strain>
    </source>
</reference>
<dbReference type="Pfam" id="PF02519">
    <property type="entry name" value="Auxin_inducible"/>
    <property type="match status" value="1"/>
</dbReference>
<accession>A0A6A4NPH5</accession>
<comment type="similarity">
    <text evidence="1">Belongs to the ARG7 family.</text>
</comment>
<organism evidence="2 3">
    <name type="scientific">Lupinus albus</name>
    <name type="common">White lupine</name>
    <name type="synonym">Lupinus termis</name>
    <dbReference type="NCBI Taxonomy" id="3870"/>
    <lineage>
        <taxon>Eukaryota</taxon>
        <taxon>Viridiplantae</taxon>
        <taxon>Streptophyta</taxon>
        <taxon>Embryophyta</taxon>
        <taxon>Tracheophyta</taxon>
        <taxon>Spermatophyta</taxon>
        <taxon>Magnoliopsida</taxon>
        <taxon>eudicotyledons</taxon>
        <taxon>Gunneridae</taxon>
        <taxon>Pentapetalae</taxon>
        <taxon>rosids</taxon>
        <taxon>fabids</taxon>
        <taxon>Fabales</taxon>
        <taxon>Fabaceae</taxon>
        <taxon>Papilionoideae</taxon>
        <taxon>50 kb inversion clade</taxon>
        <taxon>genistoids sensu lato</taxon>
        <taxon>core genistoids</taxon>
        <taxon>Genisteae</taxon>
        <taxon>Lupinus</taxon>
    </lineage>
</organism>
<dbReference type="OrthoDB" id="670661at2759"/>
<evidence type="ECO:0000313" key="3">
    <source>
        <dbReference type="Proteomes" id="UP000447434"/>
    </source>
</evidence>